<accession>A0A5M3YKR9</accession>
<dbReference type="HAMAP" id="MF_00160">
    <property type="entry name" value="SerC_aminotrans_5"/>
    <property type="match status" value="1"/>
</dbReference>
<dbReference type="VEuPathDB" id="FungiDB:ATEG_01055"/>
<evidence type="ECO:0000256" key="13">
    <source>
        <dbReference type="SAM" id="MobiDB-lite"/>
    </source>
</evidence>
<dbReference type="InterPro" id="IPR015422">
    <property type="entry name" value="PyrdxlP-dep_Trfase_small"/>
</dbReference>
<dbReference type="Gene3D" id="3.40.640.10">
    <property type="entry name" value="Type I PLP-dependent aspartate aminotransferase-like (Major domain)"/>
    <property type="match status" value="1"/>
</dbReference>
<evidence type="ECO:0000256" key="3">
    <source>
        <dbReference type="ARBA" id="ARBA00006904"/>
    </source>
</evidence>
<dbReference type="UniPathway" id="UPA00135">
    <property type="reaction ID" value="UER00197"/>
</dbReference>
<feature type="compositionally biased region" description="Polar residues" evidence="13">
    <location>
        <begin position="689"/>
        <end position="717"/>
    </location>
</feature>
<keyword evidence="6" id="KW-0028">Amino-acid biosynthesis</keyword>
<name>A0A5M3YKR9_ASPTE</name>
<keyword evidence="8" id="KW-0663">Pyridoxal phosphate</keyword>
<comment type="cofactor">
    <cofactor evidence="1">
        <name>pyridoxal 5'-phosphate</name>
        <dbReference type="ChEBI" id="CHEBI:597326"/>
    </cofactor>
</comment>
<reference evidence="15 16" key="1">
    <citation type="submission" date="2020-01" db="EMBL/GenBank/DDBJ databases">
        <title>Aspergillus terreus IFO 6365 whole genome shotgun sequence.</title>
        <authorList>
            <person name="Kanamasa S."/>
            <person name="Takahashi H."/>
        </authorList>
    </citation>
    <scope>NUCLEOTIDE SEQUENCE [LARGE SCALE GENOMIC DNA]</scope>
    <source>
        <strain evidence="15 16">IFO 6365</strain>
    </source>
</reference>
<keyword evidence="12" id="KW-0175">Coiled coil</keyword>
<keyword evidence="9" id="KW-0718">Serine biosynthesis</keyword>
<dbReference type="Proteomes" id="UP000452235">
    <property type="component" value="Unassembled WGS sequence"/>
</dbReference>
<dbReference type="Pfam" id="PF00266">
    <property type="entry name" value="Aminotran_5"/>
    <property type="match status" value="2"/>
</dbReference>
<dbReference type="EMBL" id="BLJY01000001">
    <property type="protein sequence ID" value="GFF11845.1"/>
    <property type="molecule type" value="Genomic_DNA"/>
</dbReference>
<evidence type="ECO:0000256" key="6">
    <source>
        <dbReference type="ARBA" id="ARBA00022605"/>
    </source>
</evidence>
<dbReference type="PANTHER" id="PTHR43247:SF1">
    <property type="entry name" value="PHOSPHOSERINE AMINOTRANSFERASE"/>
    <property type="match status" value="1"/>
</dbReference>
<evidence type="ECO:0000256" key="7">
    <source>
        <dbReference type="ARBA" id="ARBA00022679"/>
    </source>
</evidence>
<comment type="similarity">
    <text evidence="3">Belongs to the class-V pyridoxal-phosphate-dependent aminotransferase family. SerC subfamily.</text>
</comment>
<dbReference type="FunFam" id="3.40.640.10:FF:000082">
    <property type="entry name" value="Phosphoserine aminotransferase"/>
    <property type="match status" value="1"/>
</dbReference>
<dbReference type="InterPro" id="IPR015424">
    <property type="entry name" value="PyrdxlP-dep_Trfase"/>
</dbReference>
<keyword evidence="5 15" id="KW-0032">Aminotransferase</keyword>
<evidence type="ECO:0000256" key="4">
    <source>
        <dbReference type="ARBA" id="ARBA00013030"/>
    </source>
</evidence>
<proteinExistence type="inferred from homology"/>
<dbReference type="EC" id="2.6.1.52" evidence="4"/>
<dbReference type="GO" id="GO:0003700">
    <property type="term" value="F:DNA-binding transcription factor activity"/>
    <property type="evidence" value="ECO:0007669"/>
    <property type="project" value="InterPro"/>
</dbReference>
<evidence type="ECO:0000313" key="16">
    <source>
        <dbReference type="Proteomes" id="UP000452235"/>
    </source>
</evidence>
<evidence type="ECO:0000256" key="11">
    <source>
        <dbReference type="ARBA" id="ARBA00049007"/>
    </source>
</evidence>
<comment type="catalytic activity">
    <reaction evidence="10">
        <text>4-(phosphooxy)-L-threonine + 2-oxoglutarate = (R)-3-hydroxy-2-oxo-4-phosphooxybutanoate + L-glutamate</text>
        <dbReference type="Rhea" id="RHEA:16573"/>
        <dbReference type="ChEBI" id="CHEBI:16810"/>
        <dbReference type="ChEBI" id="CHEBI:29985"/>
        <dbReference type="ChEBI" id="CHEBI:58452"/>
        <dbReference type="ChEBI" id="CHEBI:58538"/>
        <dbReference type="EC" id="2.6.1.52"/>
    </reaction>
</comment>
<feature type="coiled-coil region" evidence="12">
    <location>
        <begin position="613"/>
        <end position="640"/>
    </location>
</feature>
<protein>
    <recommendedName>
        <fullName evidence="4">phosphoserine transaminase</fullName>
        <ecNumber evidence="4">2.6.1.52</ecNumber>
    </recommendedName>
</protein>
<evidence type="ECO:0000256" key="10">
    <source>
        <dbReference type="ARBA" id="ARBA00047630"/>
    </source>
</evidence>
<dbReference type="GO" id="GO:0005737">
    <property type="term" value="C:cytoplasm"/>
    <property type="evidence" value="ECO:0007669"/>
    <property type="project" value="TreeGrafter"/>
</dbReference>
<dbReference type="GO" id="GO:0006564">
    <property type="term" value="P:L-serine biosynthetic process"/>
    <property type="evidence" value="ECO:0007669"/>
    <property type="project" value="UniProtKB-KW"/>
</dbReference>
<dbReference type="InterPro" id="IPR000192">
    <property type="entry name" value="Aminotrans_V_dom"/>
</dbReference>
<evidence type="ECO:0000313" key="15">
    <source>
        <dbReference type="EMBL" id="GFF11845.1"/>
    </source>
</evidence>
<comment type="pathway">
    <text evidence="2">Amino-acid biosynthesis; L-serine biosynthesis; L-serine from 3-phospho-D-glycerate: step 2/3.</text>
</comment>
<evidence type="ECO:0000256" key="2">
    <source>
        <dbReference type="ARBA" id="ARBA00005099"/>
    </source>
</evidence>
<dbReference type="GO" id="GO:0030170">
    <property type="term" value="F:pyridoxal phosphate binding"/>
    <property type="evidence" value="ECO:0007669"/>
    <property type="project" value="TreeGrafter"/>
</dbReference>
<feature type="compositionally biased region" description="Basic residues" evidence="13">
    <location>
        <begin position="573"/>
        <end position="587"/>
    </location>
</feature>
<dbReference type="Gene3D" id="3.90.1150.10">
    <property type="entry name" value="Aspartate Aminotransferase, domain 1"/>
    <property type="match status" value="1"/>
</dbReference>
<feature type="domain" description="Aminotransferase class V" evidence="14">
    <location>
        <begin position="9"/>
        <end position="120"/>
    </location>
</feature>
<feature type="region of interest" description="Disordered" evidence="13">
    <location>
        <begin position="558"/>
        <end position="602"/>
    </location>
</feature>
<keyword evidence="16" id="KW-1185">Reference proteome</keyword>
<dbReference type="OrthoDB" id="1703350at2759"/>
<evidence type="ECO:0000259" key="14">
    <source>
        <dbReference type="Pfam" id="PF00266"/>
    </source>
</evidence>
<dbReference type="FunFam" id="3.90.1150.10:FF:000006">
    <property type="entry name" value="Phosphoserine aminotransferase"/>
    <property type="match status" value="1"/>
</dbReference>
<evidence type="ECO:0000256" key="1">
    <source>
        <dbReference type="ARBA" id="ARBA00001933"/>
    </source>
</evidence>
<feature type="region of interest" description="Disordered" evidence="13">
    <location>
        <begin position="678"/>
        <end position="717"/>
    </location>
</feature>
<dbReference type="NCBIfam" id="NF003764">
    <property type="entry name" value="PRK05355.1"/>
    <property type="match status" value="1"/>
</dbReference>
<feature type="domain" description="Aminotransferase class V" evidence="14">
    <location>
        <begin position="167"/>
        <end position="414"/>
    </location>
</feature>
<dbReference type="SUPFAM" id="SSF53383">
    <property type="entry name" value="PLP-dependent transferases"/>
    <property type="match status" value="1"/>
</dbReference>
<gene>
    <name evidence="15" type="ORF">ATEIFO6365_0001006500</name>
</gene>
<sequence>MRREDITYLGAGPAALPTDVLAIAAEALQNYQDTGLGVAEHSHRSELATNILNTMKADLASFLDVPSDYEILLMQAGGSGQFDATIYNVISIWVEKQRQKIVKEKGDLSEEDLVRELRQKVDSELRLDYLVTGSWSSKASQEAIRLLGPEHVNIASDARKVNDGKFGKIADESTWQLSPKPAMVYLCENETVDGVEYPSFPKILEPKGTEEDYLVVGDFSSTILSRRIPIKNFSIIFFGAQKNLGCAGVTGVIIRKDLLAPTLPSTSPTLLRKLGLPITPTVLDYATTAKNNSLYNTLPIFDVFLAGQVLKKLLDTFPDKVDGQQAVAQKKADMIYAALDAYPGVYKVVPDKSVRSRMNVCFRVIKGGNVDDAEKAFLKGAVERGLTGLKGHRSVGGIRASNYNAIPVAGVEKLAAYLKELWRRTQNTAKSVSAGLSTSTSTSINNASNMDELSTQDPTVGTIWGPDVPLLPWDEVYRKIMLSPQARPSLSYDSNPLANSNIDTVLSAASYPFPEPSDLDSPYGSTPRQLFGGLLVDREQRGTGRSIHVVEDAASDAQSQALVKVDKSSQRLSTKKVPSKKRGRPRKTAGGSTTETPDERRRMQIRLAQRAYRSRKEANITSLKDRIATLETAVEKMSSAVLSFSEELVQSGVLASHPGLTGSLRDTVQTCLSLAKEATHENTQEDVETSPQSEESIPSDTYSAQTSSTQPTNYINNPPTIESFPLLDSPFRTQPPTMSEATFAPLDIAEIEVSAFMERLHFACLYQGLLALSDASIPTSRLESPFRLLLSVMDRKRIRAYFEAALRAKVGQKRLEEWKEVPFFRLGGAGTHYPRSSPFPESPIDPYQGWSLVQDPLARLSPGFKEDLDGDWFDIRDLEGYLREKRVRLRSSPPPRRESSAQRVVNVVRLLPALLSKAVCLGRTPGFRRLDVDQALLLASC</sequence>
<evidence type="ECO:0000256" key="12">
    <source>
        <dbReference type="SAM" id="Coils"/>
    </source>
</evidence>
<dbReference type="GO" id="GO:0004648">
    <property type="term" value="F:O-phospho-L-serine:2-oxoglutarate aminotransferase activity"/>
    <property type="evidence" value="ECO:0007669"/>
    <property type="project" value="UniProtKB-EC"/>
</dbReference>
<keyword evidence="7 15" id="KW-0808">Transferase</keyword>
<dbReference type="SUPFAM" id="SSF57959">
    <property type="entry name" value="Leucine zipper domain"/>
    <property type="match status" value="1"/>
</dbReference>
<evidence type="ECO:0000256" key="8">
    <source>
        <dbReference type="ARBA" id="ARBA00022898"/>
    </source>
</evidence>
<dbReference type="CDD" id="cd14688">
    <property type="entry name" value="bZIP_YAP"/>
    <property type="match status" value="1"/>
</dbReference>
<dbReference type="InterPro" id="IPR046347">
    <property type="entry name" value="bZIP_sf"/>
</dbReference>
<dbReference type="Gene3D" id="1.20.5.170">
    <property type="match status" value="1"/>
</dbReference>
<evidence type="ECO:0000256" key="9">
    <source>
        <dbReference type="ARBA" id="ARBA00023299"/>
    </source>
</evidence>
<dbReference type="AlphaFoldDB" id="A0A5M3YKR9"/>
<dbReference type="InterPro" id="IPR022278">
    <property type="entry name" value="Pser_aminoTfrase"/>
</dbReference>
<comment type="catalytic activity">
    <reaction evidence="11">
        <text>O-phospho-L-serine + 2-oxoglutarate = 3-phosphooxypyruvate + L-glutamate</text>
        <dbReference type="Rhea" id="RHEA:14329"/>
        <dbReference type="ChEBI" id="CHEBI:16810"/>
        <dbReference type="ChEBI" id="CHEBI:18110"/>
        <dbReference type="ChEBI" id="CHEBI:29985"/>
        <dbReference type="ChEBI" id="CHEBI:57524"/>
        <dbReference type="EC" id="2.6.1.52"/>
    </reaction>
</comment>
<comment type="caution">
    <text evidence="15">The sequence shown here is derived from an EMBL/GenBank/DDBJ whole genome shotgun (WGS) entry which is preliminary data.</text>
</comment>
<dbReference type="PANTHER" id="PTHR43247">
    <property type="entry name" value="PHOSPHOSERINE AMINOTRANSFERASE"/>
    <property type="match status" value="1"/>
</dbReference>
<organism evidence="15 16">
    <name type="scientific">Aspergillus terreus</name>
    <dbReference type="NCBI Taxonomy" id="33178"/>
    <lineage>
        <taxon>Eukaryota</taxon>
        <taxon>Fungi</taxon>
        <taxon>Dikarya</taxon>
        <taxon>Ascomycota</taxon>
        <taxon>Pezizomycotina</taxon>
        <taxon>Eurotiomycetes</taxon>
        <taxon>Eurotiomycetidae</taxon>
        <taxon>Eurotiales</taxon>
        <taxon>Aspergillaceae</taxon>
        <taxon>Aspergillus</taxon>
        <taxon>Aspergillus subgen. Circumdati</taxon>
    </lineage>
</organism>
<dbReference type="InterPro" id="IPR015421">
    <property type="entry name" value="PyrdxlP-dep_Trfase_major"/>
</dbReference>
<evidence type="ECO:0000256" key="5">
    <source>
        <dbReference type="ARBA" id="ARBA00022576"/>
    </source>
</evidence>